<protein>
    <submittedName>
        <fullName evidence="2">XRE family transcriptional regulator</fullName>
    </submittedName>
</protein>
<comment type="caution">
    <text evidence="2">The sequence shown here is derived from an EMBL/GenBank/DDBJ whole genome shotgun (WGS) entry which is preliminary data.</text>
</comment>
<organism evidence="2 3">
    <name type="scientific">Paenibacillus flagellatus</name>
    <dbReference type="NCBI Taxonomy" id="2211139"/>
    <lineage>
        <taxon>Bacteria</taxon>
        <taxon>Bacillati</taxon>
        <taxon>Bacillota</taxon>
        <taxon>Bacilli</taxon>
        <taxon>Bacillales</taxon>
        <taxon>Paenibacillaceae</taxon>
        <taxon>Paenibacillus</taxon>
    </lineage>
</organism>
<name>A0A2V5KBW3_9BACL</name>
<dbReference type="GO" id="GO:0003677">
    <property type="term" value="F:DNA binding"/>
    <property type="evidence" value="ECO:0007669"/>
    <property type="project" value="InterPro"/>
</dbReference>
<evidence type="ECO:0000259" key="1">
    <source>
        <dbReference type="PROSITE" id="PS50943"/>
    </source>
</evidence>
<sequence>MNFGKTVRHALIDRGMNPSDLAREAGYSPMYVHNLLNGNRRWNIETMERICNALDLEIRVVPKKKSG</sequence>
<gene>
    <name evidence="2" type="ORF">DLM86_00990</name>
</gene>
<reference evidence="2 3" key="1">
    <citation type="submission" date="2018-05" db="EMBL/GenBank/DDBJ databases">
        <title>Paenibacillus flagellatus sp. nov., isolated from selenium mineral soil.</title>
        <authorList>
            <person name="Dai X."/>
        </authorList>
    </citation>
    <scope>NUCLEOTIDE SEQUENCE [LARGE SCALE GENOMIC DNA]</scope>
    <source>
        <strain evidence="2 3">DXL2</strain>
    </source>
</reference>
<dbReference type="Pfam" id="PF13443">
    <property type="entry name" value="HTH_26"/>
    <property type="match status" value="1"/>
</dbReference>
<dbReference type="SUPFAM" id="SSF47413">
    <property type="entry name" value="lambda repressor-like DNA-binding domains"/>
    <property type="match status" value="1"/>
</dbReference>
<dbReference type="SMART" id="SM00530">
    <property type="entry name" value="HTH_XRE"/>
    <property type="match status" value="1"/>
</dbReference>
<evidence type="ECO:0000313" key="3">
    <source>
        <dbReference type="Proteomes" id="UP000247476"/>
    </source>
</evidence>
<dbReference type="EMBL" id="QJVJ01000001">
    <property type="protein sequence ID" value="PYI57055.1"/>
    <property type="molecule type" value="Genomic_DNA"/>
</dbReference>
<dbReference type="RefSeq" id="WP_110838096.1">
    <property type="nucleotide sequence ID" value="NZ_QJVJ01000001.1"/>
</dbReference>
<feature type="domain" description="HTH cro/C1-type" evidence="1">
    <location>
        <begin position="7"/>
        <end position="61"/>
    </location>
</feature>
<dbReference type="CDD" id="cd00093">
    <property type="entry name" value="HTH_XRE"/>
    <property type="match status" value="1"/>
</dbReference>
<evidence type="ECO:0000313" key="2">
    <source>
        <dbReference type="EMBL" id="PYI57055.1"/>
    </source>
</evidence>
<keyword evidence="3" id="KW-1185">Reference proteome</keyword>
<proteinExistence type="predicted"/>
<dbReference type="PROSITE" id="PS50943">
    <property type="entry name" value="HTH_CROC1"/>
    <property type="match status" value="1"/>
</dbReference>
<dbReference type="InterPro" id="IPR010982">
    <property type="entry name" value="Lambda_DNA-bd_dom_sf"/>
</dbReference>
<dbReference type="AlphaFoldDB" id="A0A2V5KBW3"/>
<dbReference type="OrthoDB" id="1684794at2"/>
<dbReference type="Proteomes" id="UP000247476">
    <property type="component" value="Unassembled WGS sequence"/>
</dbReference>
<dbReference type="InterPro" id="IPR001387">
    <property type="entry name" value="Cro/C1-type_HTH"/>
</dbReference>
<accession>A0A2V5KBW3</accession>
<dbReference type="Gene3D" id="1.10.260.40">
    <property type="entry name" value="lambda repressor-like DNA-binding domains"/>
    <property type="match status" value="1"/>
</dbReference>